<feature type="signal peptide" evidence="1">
    <location>
        <begin position="1"/>
        <end position="21"/>
    </location>
</feature>
<organism evidence="2 3">
    <name type="scientific">Aeromicrobium senzhongii</name>
    <dbReference type="NCBI Taxonomy" id="2663859"/>
    <lineage>
        <taxon>Bacteria</taxon>
        <taxon>Bacillati</taxon>
        <taxon>Actinomycetota</taxon>
        <taxon>Actinomycetes</taxon>
        <taxon>Propionibacteriales</taxon>
        <taxon>Nocardioidaceae</taxon>
        <taxon>Aeromicrobium</taxon>
    </lineage>
</organism>
<evidence type="ECO:0000256" key="1">
    <source>
        <dbReference type="SAM" id="SignalP"/>
    </source>
</evidence>
<reference evidence="2" key="1">
    <citation type="submission" date="2020-09" db="EMBL/GenBank/DDBJ databases">
        <title>Novel species in genus Aeromicrobium.</title>
        <authorList>
            <person name="Zhang G."/>
        </authorList>
    </citation>
    <scope>NUCLEOTIDE SEQUENCE</scope>
    <source>
        <strain evidence="2">Zg-636</strain>
    </source>
</reference>
<gene>
    <name evidence="2" type="ORF">IBG24_00320</name>
</gene>
<accession>A0A8I0JYD4</accession>
<comment type="caution">
    <text evidence="2">The sequence shown here is derived from an EMBL/GenBank/DDBJ whole genome shotgun (WGS) entry which is preliminary data.</text>
</comment>
<dbReference type="Proteomes" id="UP000620591">
    <property type="component" value="Unassembled WGS sequence"/>
</dbReference>
<dbReference type="EMBL" id="JACTVM010000001">
    <property type="protein sequence ID" value="MBC9224752.1"/>
    <property type="molecule type" value="Genomic_DNA"/>
</dbReference>
<keyword evidence="1" id="KW-0732">Signal</keyword>
<dbReference type="SUPFAM" id="SSF82171">
    <property type="entry name" value="DPP6 N-terminal domain-like"/>
    <property type="match status" value="1"/>
</dbReference>
<dbReference type="AlphaFoldDB" id="A0A8I0JYD4"/>
<evidence type="ECO:0000313" key="2">
    <source>
        <dbReference type="EMBL" id="MBC9224752.1"/>
    </source>
</evidence>
<name>A0A8I0JYD4_9ACTN</name>
<evidence type="ECO:0000313" key="3">
    <source>
        <dbReference type="Proteomes" id="UP000620591"/>
    </source>
</evidence>
<sequence>MRRTAILVLLVLGLTACTSESSPEPSGPTVLSLDSVPELTVGEDYDVVTLVPTRIDGRAASLAGWTADGTEIHERHAHSADGDPKDDDPYAVALVARDPKTGRTTVVSDRARRQGQVARDRIPGNALQIVSTVVAGDLVVWIEVRGNAPGGDLYVRDMDAGTERRLVRSGALATTTGPVIHGEDVYFVGIDGDDPERLPTRTSVYRMPVDGSGEPELVAAGATDVFGDQAVLAPAEGMLQVALEDRVVDWDPERGAEGEVDGTELPADCGVSAGEGVTVACAGEPQELTIDTGDRRFVATGASGRFAWLEANGRWVRFTVDDDGDQTQYVFDVIGEKLLRVPASRNLRGLQTTSYFLGVLASSDPYPTEPVIEFVR</sequence>
<dbReference type="PROSITE" id="PS51257">
    <property type="entry name" value="PROKAR_LIPOPROTEIN"/>
    <property type="match status" value="1"/>
</dbReference>
<protein>
    <submittedName>
        <fullName evidence="2">Uncharacterized protein</fullName>
    </submittedName>
</protein>
<proteinExistence type="predicted"/>
<feature type="chain" id="PRO_5034473092" evidence="1">
    <location>
        <begin position="22"/>
        <end position="376"/>
    </location>
</feature>
<dbReference type="RefSeq" id="WP_187768267.1">
    <property type="nucleotide sequence ID" value="NZ_JACTVM010000001.1"/>
</dbReference>